<accession>A0AAE8YJ60</accession>
<dbReference type="GO" id="GO:0006351">
    <property type="term" value="P:DNA-templated transcription"/>
    <property type="evidence" value="ECO:0007669"/>
    <property type="project" value="InterPro"/>
</dbReference>
<keyword evidence="3 9" id="KW-0240">DNA-directed RNA polymerase</keyword>
<reference evidence="11" key="1">
    <citation type="submission" date="2021-11" db="EMBL/GenBank/DDBJ databases">
        <title>Complete genome sequence of Pseudomonas phage Eisa9.</title>
        <authorList>
            <person name="Korniienko N."/>
            <person name="Kharina A."/>
            <person name="Zrelovs N."/>
            <person name="Jindrichova B."/>
            <person name="Moravec T."/>
            <person name="Budzanivska I."/>
            <person name="Burketova L."/>
            <person name="Kalachova T."/>
        </authorList>
    </citation>
    <scope>NUCLEOTIDE SEQUENCE</scope>
</reference>
<dbReference type="Pfam" id="PF00940">
    <property type="entry name" value="RNA_pol"/>
    <property type="match status" value="1"/>
</dbReference>
<dbReference type="PROSITE" id="PS00900">
    <property type="entry name" value="RNA_POL_PHAGE_1"/>
    <property type="match status" value="1"/>
</dbReference>
<dbReference type="EMBL" id="OL581612">
    <property type="protein sequence ID" value="UGL61131.1"/>
    <property type="molecule type" value="Genomic_DNA"/>
</dbReference>
<dbReference type="GO" id="GO:0003899">
    <property type="term" value="F:DNA-directed RNA polymerase activity"/>
    <property type="evidence" value="ECO:0007669"/>
    <property type="project" value="UniProtKB-EC"/>
</dbReference>
<evidence type="ECO:0000256" key="5">
    <source>
        <dbReference type="ARBA" id="ARBA00022695"/>
    </source>
</evidence>
<comment type="function">
    <text evidence="9">DNA-dependent RNA polymerase catalyzes the transcription of DNA into RNA using the four ribonucleoside triphosphates as substrates.</text>
</comment>
<dbReference type="InterPro" id="IPR043502">
    <property type="entry name" value="DNA/RNA_pol_sf"/>
</dbReference>
<dbReference type="PANTHER" id="PTHR10102">
    <property type="entry name" value="DNA-DIRECTED RNA POLYMERASE, MITOCHONDRIAL"/>
    <property type="match status" value="1"/>
</dbReference>
<dbReference type="InterPro" id="IPR037159">
    <property type="entry name" value="RNA_POL_N_sf"/>
</dbReference>
<protein>
    <recommendedName>
        <fullName evidence="2 9">DNA-directed RNA polymerase</fullName>
        <ecNumber evidence="2 9">2.7.7.6</ecNumber>
    </recommendedName>
</protein>
<evidence type="ECO:0000313" key="12">
    <source>
        <dbReference type="Proteomes" id="UP000828016"/>
    </source>
</evidence>
<evidence type="ECO:0000256" key="3">
    <source>
        <dbReference type="ARBA" id="ARBA00022478"/>
    </source>
</evidence>
<comment type="catalytic activity">
    <reaction evidence="8 9">
        <text>RNA(n) + a ribonucleoside 5'-triphosphate = RNA(n+1) + diphosphate</text>
        <dbReference type="Rhea" id="RHEA:21248"/>
        <dbReference type="Rhea" id="RHEA-COMP:14527"/>
        <dbReference type="Rhea" id="RHEA-COMP:17342"/>
        <dbReference type="ChEBI" id="CHEBI:33019"/>
        <dbReference type="ChEBI" id="CHEBI:61557"/>
        <dbReference type="ChEBI" id="CHEBI:140395"/>
        <dbReference type="EC" id="2.7.7.6"/>
    </reaction>
</comment>
<dbReference type="PROSITE" id="PS00489">
    <property type="entry name" value="RNA_POL_PHAGE_2"/>
    <property type="match status" value="1"/>
</dbReference>
<evidence type="ECO:0000256" key="1">
    <source>
        <dbReference type="ARBA" id="ARBA00009493"/>
    </source>
</evidence>
<dbReference type="InterPro" id="IPR002092">
    <property type="entry name" value="DNA-dir_Rpol_phage-type"/>
</dbReference>
<keyword evidence="12" id="KW-1185">Reference proteome</keyword>
<keyword evidence="5 9" id="KW-0548">Nucleotidyltransferase</keyword>
<keyword evidence="7" id="KW-1195">Viral transcription</keyword>
<dbReference type="SUPFAM" id="SSF56672">
    <property type="entry name" value="DNA/RNA polymerases"/>
    <property type="match status" value="1"/>
</dbReference>
<evidence type="ECO:0000256" key="8">
    <source>
        <dbReference type="ARBA" id="ARBA00048552"/>
    </source>
</evidence>
<dbReference type="Gene3D" id="1.10.1320.10">
    <property type="entry name" value="DNA-directed RNA polymerase, N-terminal domain"/>
    <property type="match status" value="1"/>
</dbReference>
<dbReference type="SMART" id="SM01311">
    <property type="entry name" value="RPOL_N"/>
    <property type="match status" value="1"/>
</dbReference>
<proteinExistence type="inferred from homology"/>
<dbReference type="GO" id="GO:0003677">
    <property type="term" value="F:DNA binding"/>
    <property type="evidence" value="ECO:0007669"/>
    <property type="project" value="InterPro"/>
</dbReference>
<name>A0AAE8YJ60_9CAUD</name>
<evidence type="ECO:0000313" key="11">
    <source>
        <dbReference type="EMBL" id="UGL61131.1"/>
    </source>
</evidence>
<organism evidence="11 12">
    <name type="scientific">Pseudomonas phage Eisa9</name>
    <dbReference type="NCBI Taxonomy" id="2900148"/>
    <lineage>
        <taxon>Viruses</taxon>
        <taxon>Duplodnaviria</taxon>
        <taxon>Heunggongvirae</taxon>
        <taxon>Uroviricota</taxon>
        <taxon>Caudoviricetes</taxon>
        <taxon>Autographivirales</taxon>
        <taxon>Autonotataviridae</taxon>
        <taxon>Pollyceevirus</taxon>
        <taxon>Pollyceevirus Eisa9</taxon>
    </lineage>
</organism>
<sequence>MNQVELEHDMADGGKRKALANFAENEAAGRSHDNPYAQALYRRYILPLRDAIQLYTGTRKKGVAAKNKGLLAEQDPLSLAFLTIRGLMDICLTEEDVTMSQAAMTLGRTVYGECLLKHFQDINPELYFTLVQDFERRMTKSERHKLAVFQDSAKKDGIHLPHWQPKDKADVGQLLIGIAKDMGFIDIVMVRTGLKKTTNHVRIDPVARDIVDQIKGFVAGVMPSIMPCVEQPRPWVAANDGGFHTSAMRRIQPTCVRGTSMLDDDVVPELVLDALNLLQETRWRINERILEVAELAHSRFDVQDILVSDQRDDEPDKPAWMLENPDIKFDEMTDFQQVEFKAWCAEKREWHTETKIRGAKSGRTNESILMANRFKGRPLWFVYTADYRGRFYASARGVSPQGNDLAKALLELHGEYKIEDKEALRWFCIAGANRWGEDKITLPSRVGWVKANKDFIIRMADDPISNREWTGADSPFQFLAWAFEFADWCRRPSEFRTRLPLGQDGSCNGLQHYSAMLRDPVGAAATNLAPDTHQHDIYAEVATATERLVGAAELDGELGIAERWKRHALSRGLVKRSVMTLPYGSTRFSSAEFIMKEYMATGCAPEFKKQEYNKAATWLSFHVWDGIGQVVHKGREAMEWLQNASDAITAGDVTTPTISWRSPSGFLVTQRYNATEKLVVDSRMASGRKIKINLRGFGDTGDARRHRNGIAPNFVHSCDAAHMHLFLQQARLQGLTGLMLVHDDYGAPAPLVATLQRLLRETFVTMYQTHDPLKEFAEFNGEFRCGVRPEPGDFDITEVLDSEYFFC</sequence>
<keyword evidence="6 9" id="KW-0804">Transcription</keyword>
<dbReference type="Gene3D" id="1.10.150.20">
    <property type="entry name" value="5' to 3' exonuclease, C-terminal subdomain"/>
    <property type="match status" value="1"/>
</dbReference>
<comment type="similarity">
    <text evidence="1 9">Belongs to the phage and mitochondrial RNA polymerase family.</text>
</comment>
<dbReference type="InterPro" id="IPR046950">
    <property type="entry name" value="DNA-dir_Rpol_C_phage-type"/>
</dbReference>
<dbReference type="Proteomes" id="UP000828016">
    <property type="component" value="Segment"/>
</dbReference>
<evidence type="ECO:0000259" key="10">
    <source>
        <dbReference type="SMART" id="SM01311"/>
    </source>
</evidence>
<keyword evidence="4 9" id="KW-0808">Transferase</keyword>
<dbReference type="Gene3D" id="1.10.287.280">
    <property type="match status" value="1"/>
</dbReference>
<evidence type="ECO:0000256" key="2">
    <source>
        <dbReference type="ARBA" id="ARBA00012418"/>
    </source>
</evidence>
<evidence type="ECO:0000256" key="4">
    <source>
        <dbReference type="ARBA" id="ARBA00022679"/>
    </source>
</evidence>
<dbReference type="PANTHER" id="PTHR10102:SF0">
    <property type="entry name" value="DNA-DIRECTED RNA POLYMERASE, MITOCHONDRIAL"/>
    <property type="match status" value="1"/>
</dbReference>
<dbReference type="GO" id="GO:0019083">
    <property type="term" value="P:viral transcription"/>
    <property type="evidence" value="ECO:0007669"/>
    <property type="project" value="UniProtKB-KW"/>
</dbReference>
<dbReference type="EC" id="2.7.7.6" evidence="2 9"/>
<feature type="domain" description="DNA-directed RNA polymerase N-terminal" evidence="10">
    <location>
        <begin position="1"/>
        <end position="280"/>
    </location>
</feature>
<evidence type="ECO:0000256" key="6">
    <source>
        <dbReference type="ARBA" id="ARBA00023163"/>
    </source>
</evidence>
<dbReference type="GO" id="GO:0000428">
    <property type="term" value="C:DNA-directed RNA polymerase complex"/>
    <property type="evidence" value="ECO:0007669"/>
    <property type="project" value="UniProtKB-KW"/>
</dbReference>
<evidence type="ECO:0000256" key="7">
    <source>
        <dbReference type="ARBA" id="ARBA00023314"/>
    </source>
</evidence>
<evidence type="ECO:0000256" key="9">
    <source>
        <dbReference type="RuleBase" id="RU003805"/>
    </source>
</evidence>
<dbReference type="InterPro" id="IPR029262">
    <property type="entry name" value="RPOL_N"/>
</dbReference>